<evidence type="ECO:0000313" key="1">
    <source>
        <dbReference type="EMBL" id="NXP75574.1"/>
    </source>
</evidence>
<comment type="caution">
    <text evidence="1">The sequence shown here is derived from an EMBL/GenBank/DDBJ whole genome shotgun (WGS) entry which is preliminary data.</text>
</comment>
<evidence type="ECO:0000313" key="2">
    <source>
        <dbReference type="Proteomes" id="UP000611227"/>
    </source>
</evidence>
<feature type="non-terminal residue" evidence="1">
    <location>
        <position position="1"/>
    </location>
</feature>
<dbReference type="Proteomes" id="UP000611227">
    <property type="component" value="Unassembled WGS sequence"/>
</dbReference>
<protein>
    <submittedName>
        <fullName evidence="1">3BP5L protein</fullName>
    </submittedName>
</protein>
<sequence>TTAGSAEAPAPDSISLLSLQTIASDLQKCDSVGHLLSLCDASSLDCQPLGEQQPREARGGCRHHR</sequence>
<proteinExistence type="predicted"/>
<keyword evidence="2" id="KW-1185">Reference proteome</keyword>
<dbReference type="EMBL" id="WBNM01020474">
    <property type="protein sequence ID" value="NXP75574.1"/>
    <property type="molecule type" value="Genomic_DNA"/>
</dbReference>
<feature type="non-terminal residue" evidence="1">
    <location>
        <position position="65"/>
    </location>
</feature>
<dbReference type="AlphaFoldDB" id="A0A852C4L9"/>
<gene>
    <name evidence="1" type="primary">Sh3bp5l</name>
    <name evidence="1" type="ORF">RAMSUL_R15277</name>
</gene>
<organism evidence="1 2">
    <name type="scientific">Ramphastos sulfuratus</name>
    <dbReference type="NCBI Taxonomy" id="322582"/>
    <lineage>
        <taxon>Eukaryota</taxon>
        <taxon>Metazoa</taxon>
        <taxon>Chordata</taxon>
        <taxon>Craniata</taxon>
        <taxon>Vertebrata</taxon>
        <taxon>Euteleostomi</taxon>
        <taxon>Archelosauria</taxon>
        <taxon>Archosauria</taxon>
        <taxon>Dinosauria</taxon>
        <taxon>Saurischia</taxon>
        <taxon>Theropoda</taxon>
        <taxon>Coelurosauria</taxon>
        <taxon>Aves</taxon>
        <taxon>Neognathae</taxon>
        <taxon>Neoaves</taxon>
        <taxon>Telluraves</taxon>
        <taxon>Coraciimorphae</taxon>
        <taxon>Piciformes</taxon>
        <taxon>Ramphastidae</taxon>
        <taxon>Ramphastos</taxon>
    </lineage>
</organism>
<reference evidence="1" key="1">
    <citation type="submission" date="2019-09" db="EMBL/GenBank/DDBJ databases">
        <title>Bird 10,000 Genomes (B10K) Project - Family phase.</title>
        <authorList>
            <person name="Zhang G."/>
        </authorList>
    </citation>
    <scope>NUCLEOTIDE SEQUENCE</scope>
    <source>
        <strain evidence="1">B10K-DU-001-30</strain>
        <tissue evidence="1">Muscle</tissue>
    </source>
</reference>
<name>A0A852C4L9_9PICI</name>
<accession>A0A852C4L9</accession>